<keyword evidence="1" id="KW-0808">Transferase</keyword>
<dbReference type="EMBL" id="MNZM01000111">
    <property type="protein sequence ID" value="OIP82523.1"/>
    <property type="molecule type" value="Genomic_DNA"/>
</dbReference>
<evidence type="ECO:0000313" key="4">
    <source>
        <dbReference type="EMBL" id="OIP82523.1"/>
    </source>
</evidence>
<sequence length="367" mass="43342">MKKIGIDARLYYQTGVGVYLRNLISEIGHLDKENQYYLYIRPQDKKKIEFPDNFIIRYTNAPWHSFAEQWQFYWQLMSDRLDLMHFTYFSYPILYKKPYIATVHDITSLLFKTGKASTKNPIIYWIKHKVFCYVLKSQIYNSEHVITPTIAVKDQILSIYKNIKNEEITSIYEGINQELLFCKTDAKQQDNPLFQGKFMIYVGNFYPHKNVENLIRAFSIVKTQVKLLLIGPHDHFSNRILNLIKAKNQEDRIKLFDNATIQDLTFAYKNAVALIHPSHSEGFGLPIVEAMHFDLPIIASNIPVFQELMENQNISFDPNNINEMAEKISEFIKQDKQKIKYNNMIRFSFLEMAKKTLVIYKKILYIN</sequence>
<evidence type="ECO:0000256" key="1">
    <source>
        <dbReference type="ARBA" id="ARBA00022679"/>
    </source>
</evidence>
<comment type="caution">
    <text evidence="4">The sequence shown here is derived from an EMBL/GenBank/DDBJ whole genome shotgun (WGS) entry which is preliminary data.</text>
</comment>
<accession>A0A1J5HDJ3</accession>
<protein>
    <recommendedName>
        <fullName evidence="6">Glycosyl transferase family 1 domain-containing protein</fullName>
    </recommendedName>
</protein>
<dbReference type="Gene3D" id="3.40.50.2000">
    <property type="entry name" value="Glycogen Phosphorylase B"/>
    <property type="match status" value="2"/>
</dbReference>
<feature type="domain" description="Glycosyl transferase family 1" evidence="2">
    <location>
        <begin position="195"/>
        <end position="341"/>
    </location>
</feature>
<feature type="domain" description="Glycosyltransferase subfamily 4-like N-terminal" evidence="3">
    <location>
        <begin position="15"/>
        <end position="178"/>
    </location>
</feature>
<dbReference type="PANTHER" id="PTHR46401:SF2">
    <property type="entry name" value="GLYCOSYLTRANSFERASE WBBK-RELATED"/>
    <property type="match status" value="1"/>
</dbReference>
<gene>
    <name evidence="4" type="ORF">AUK04_04495</name>
</gene>
<proteinExistence type="predicted"/>
<dbReference type="Pfam" id="PF00534">
    <property type="entry name" value="Glycos_transf_1"/>
    <property type="match status" value="1"/>
</dbReference>
<dbReference type="PANTHER" id="PTHR46401">
    <property type="entry name" value="GLYCOSYLTRANSFERASE WBBK-RELATED"/>
    <property type="match status" value="1"/>
</dbReference>
<dbReference type="Pfam" id="PF13439">
    <property type="entry name" value="Glyco_transf_4"/>
    <property type="match status" value="1"/>
</dbReference>
<dbReference type="InterPro" id="IPR001296">
    <property type="entry name" value="Glyco_trans_1"/>
</dbReference>
<reference evidence="4 5" key="1">
    <citation type="journal article" date="2016" name="Environ. Microbiol.">
        <title>Genomic resolution of a cold subsurface aquifer community provides metabolic insights for novel microbes adapted to high CO concentrations.</title>
        <authorList>
            <person name="Probst A.J."/>
            <person name="Castelle C.J."/>
            <person name="Singh A."/>
            <person name="Brown C.T."/>
            <person name="Anantharaman K."/>
            <person name="Sharon I."/>
            <person name="Hug L.A."/>
            <person name="Burstein D."/>
            <person name="Emerson J.B."/>
            <person name="Thomas B.C."/>
            <person name="Banfield J.F."/>
        </authorList>
    </citation>
    <scope>NUCLEOTIDE SEQUENCE [LARGE SCALE GENOMIC DNA]</scope>
    <source>
        <strain evidence="4">CG2_30_33_16</strain>
    </source>
</reference>
<dbReference type="SUPFAM" id="SSF53756">
    <property type="entry name" value="UDP-Glycosyltransferase/glycogen phosphorylase"/>
    <property type="match status" value="1"/>
</dbReference>
<dbReference type="GO" id="GO:0016757">
    <property type="term" value="F:glycosyltransferase activity"/>
    <property type="evidence" value="ECO:0007669"/>
    <property type="project" value="InterPro"/>
</dbReference>
<evidence type="ECO:0000259" key="3">
    <source>
        <dbReference type="Pfam" id="PF13439"/>
    </source>
</evidence>
<dbReference type="CDD" id="cd03809">
    <property type="entry name" value="GT4_MtfB-like"/>
    <property type="match status" value="1"/>
</dbReference>
<evidence type="ECO:0000259" key="2">
    <source>
        <dbReference type="Pfam" id="PF00534"/>
    </source>
</evidence>
<organism evidence="4 5">
    <name type="scientific">Candidatus Roizmanbacteria bacterium CG2_30_33_16</name>
    <dbReference type="NCBI Taxonomy" id="1805340"/>
    <lineage>
        <taxon>Bacteria</taxon>
        <taxon>Candidatus Roizmaniibacteriota</taxon>
    </lineage>
</organism>
<dbReference type="Proteomes" id="UP000183758">
    <property type="component" value="Unassembled WGS sequence"/>
</dbReference>
<dbReference type="AlphaFoldDB" id="A0A1J5HDJ3"/>
<evidence type="ECO:0008006" key="6">
    <source>
        <dbReference type="Google" id="ProtNLM"/>
    </source>
</evidence>
<name>A0A1J5HDJ3_9BACT</name>
<dbReference type="GO" id="GO:0009103">
    <property type="term" value="P:lipopolysaccharide biosynthetic process"/>
    <property type="evidence" value="ECO:0007669"/>
    <property type="project" value="TreeGrafter"/>
</dbReference>
<dbReference type="InterPro" id="IPR028098">
    <property type="entry name" value="Glyco_trans_4-like_N"/>
</dbReference>
<evidence type="ECO:0000313" key="5">
    <source>
        <dbReference type="Proteomes" id="UP000183758"/>
    </source>
</evidence>